<gene>
    <name evidence="1" type="ORF">FC24_GL000211</name>
</gene>
<evidence type="ECO:0000313" key="1">
    <source>
        <dbReference type="EMBL" id="KRM94648.1"/>
    </source>
</evidence>
<reference evidence="1 2" key="1">
    <citation type="journal article" date="2015" name="Genome Announc.">
        <title>Expanding the biotechnology potential of lactobacilli through comparative genomics of 213 strains and associated genera.</title>
        <authorList>
            <person name="Sun Z."/>
            <person name="Harris H.M."/>
            <person name="McCann A."/>
            <person name="Guo C."/>
            <person name="Argimon S."/>
            <person name="Zhang W."/>
            <person name="Yang X."/>
            <person name="Jeffery I.B."/>
            <person name="Cooney J.C."/>
            <person name="Kagawa T.F."/>
            <person name="Liu W."/>
            <person name="Song Y."/>
            <person name="Salvetti E."/>
            <person name="Wrobel A."/>
            <person name="Rasinkangas P."/>
            <person name="Parkhill J."/>
            <person name="Rea M.C."/>
            <person name="O'Sullivan O."/>
            <person name="Ritari J."/>
            <person name="Douillard F.P."/>
            <person name="Paul Ross R."/>
            <person name="Yang R."/>
            <person name="Briner A.E."/>
            <person name="Felis G.E."/>
            <person name="de Vos W.M."/>
            <person name="Barrangou R."/>
            <person name="Klaenhammer T.R."/>
            <person name="Caufield P.W."/>
            <person name="Cui Y."/>
            <person name="Zhang H."/>
            <person name="O'Toole P.W."/>
        </authorList>
    </citation>
    <scope>NUCLEOTIDE SEQUENCE [LARGE SCALE GENOMIC DNA]</scope>
    <source>
        <strain evidence="1 2">DSM 20253</strain>
    </source>
</reference>
<name>A0A0R2CSE2_9LACO</name>
<dbReference type="AlphaFoldDB" id="A0A0R2CSE2"/>
<accession>A0A0R2CSE2</accession>
<sequence length="396" mass="44763">MAVMTTVFQQLQQARKQHALVNLYQASQEIIYTGYVVALDQTAVVLDTYDDGGLRDGAVLVTLPVISAVTLSGQDLTNMAFRIKNAQLEQFIKLTPQPLFFSPQQLLLPQLLRQALRQQYFILLNVTTAAGFLEGVVQKIEQEQFTFKVFDKFDFSQQRVVTLPFSALQIVELQGKELSLAGKFVREVPSRQHCTEIAYTVPDAITRQLQLAQQKQQLVMFYTLNDQDSFYVGKVNTLNKTSVVFNLLDMNGQFGGYILLRLAEIQTLFTQADYLQMMAYFAAVNRERHFTKQPVLNDERLFDGSTDLFAALIQQARVLARVLRVRLRQSTDTFIGIPLQFDGNLVTLQDLTIPEAAEDLSAQEPVSFSVADVGELAFDYLDAYLTERQLKENGAL</sequence>
<dbReference type="PATRIC" id="fig|1423796.3.peg.220"/>
<dbReference type="Proteomes" id="UP000051638">
    <property type="component" value="Unassembled WGS sequence"/>
</dbReference>
<organism evidence="1 2">
    <name type="scientific">Loigolactobacillus rennini DSM 20253</name>
    <dbReference type="NCBI Taxonomy" id="1423796"/>
    <lineage>
        <taxon>Bacteria</taxon>
        <taxon>Bacillati</taxon>
        <taxon>Bacillota</taxon>
        <taxon>Bacilli</taxon>
        <taxon>Lactobacillales</taxon>
        <taxon>Lactobacillaceae</taxon>
        <taxon>Loigolactobacillus</taxon>
    </lineage>
</organism>
<comment type="caution">
    <text evidence="1">The sequence shown here is derived from an EMBL/GenBank/DDBJ whole genome shotgun (WGS) entry which is preliminary data.</text>
</comment>
<dbReference type="STRING" id="1423796.FC24_GL000211"/>
<dbReference type="EMBL" id="AYYI01000087">
    <property type="protein sequence ID" value="KRM94648.1"/>
    <property type="molecule type" value="Genomic_DNA"/>
</dbReference>
<evidence type="ECO:0000313" key="2">
    <source>
        <dbReference type="Proteomes" id="UP000051638"/>
    </source>
</evidence>
<keyword evidence="2" id="KW-1185">Reference proteome</keyword>
<protein>
    <submittedName>
        <fullName evidence="1">Uncharacterized protein</fullName>
    </submittedName>
</protein>
<proteinExistence type="predicted"/>